<dbReference type="eggNOG" id="arCOG00069">
    <property type="taxonomic scope" value="Archaea"/>
</dbReference>
<dbReference type="UniPathway" id="UPA00253">
    <property type="reaction ID" value="UER00333"/>
</dbReference>
<dbReference type="CDD" id="cd00553">
    <property type="entry name" value="NAD_synthase"/>
    <property type="match status" value="1"/>
</dbReference>
<feature type="binding site" evidence="8">
    <location>
        <position position="202"/>
    </location>
    <ligand>
        <name>ATP</name>
        <dbReference type="ChEBI" id="CHEBI:30616"/>
    </ligand>
</feature>
<keyword evidence="3 8" id="KW-0479">Metal-binding</keyword>
<comment type="function">
    <text evidence="8">Catalyzes the ATP-dependent amidation of deamido-NAD to form NAD. Uses ammonia as a nitrogen source.</text>
</comment>
<organism evidence="12 13">
    <name type="scientific">Pyrobaculum calidifontis (strain DSM 21063 / JCM 11548 / VA1)</name>
    <dbReference type="NCBI Taxonomy" id="410359"/>
    <lineage>
        <taxon>Archaea</taxon>
        <taxon>Thermoproteota</taxon>
        <taxon>Thermoprotei</taxon>
        <taxon>Thermoproteales</taxon>
        <taxon>Thermoproteaceae</taxon>
        <taxon>Pyrobaculum</taxon>
    </lineage>
</organism>
<dbReference type="Pfam" id="PF02540">
    <property type="entry name" value="NAD_synthase"/>
    <property type="match status" value="1"/>
</dbReference>
<keyword evidence="13" id="KW-1185">Reference proteome</keyword>
<evidence type="ECO:0000256" key="3">
    <source>
        <dbReference type="ARBA" id="ARBA00022723"/>
    </source>
</evidence>
<feature type="domain" description="NAD/GMP synthase" evidence="11">
    <location>
        <begin position="29"/>
        <end position="264"/>
    </location>
</feature>
<evidence type="ECO:0000256" key="10">
    <source>
        <dbReference type="RuleBase" id="RU003812"/>
    </source>
</evidence>
<evidence type="ECO:0000256" key="1">
    <source>
        <dbReference type="ARBA" id="ARBA00005859"/>
    </source>
</evidence>
<dbReference type="EC" id="6.3.1.5" evidence="8 10"/>
<accession>A3MUA2</accession>
<dbReference type="AlphaFoldDB" id="A3MUA2"/>
<dbReference type="EMBL" id="CP000561">
    <property type="protein sequence ID" value="ABO08219.1"/>
    <property type="molecule type" value="Genomic_DNA"/>
</dbReference>
<dbReference type="GO" id="GO:0005524">
    <property type="term" value="F:ATP binding"/>
    <property type="evidence" value="ECO:0007669"/>
    <property type="project" value="UniProtKB-UniRule"/>
</dbReference>
<evidence type="ECO:0000313" key="13">
    <source>
        <dbReference type="Proteomes" id="UP000001431"/>
    </source>
</evidence>
<feature type="binding site" evidence="8">
    <location>
        <position position="54"/>
    </location>
    <ligand>
        <name>Mg(2+)</name>
        <dbReference type="ChEBI" id="CHEBI:18420"/>
    </ligand>
</feature>
<dbReference type="NCBIfam" id="TIGR00552">
    <property type="entry name" value="nadE"/>
    <property type="match status" value="1"/>
</dbReference>
<dbReference type="PANTHER" id="PTHR23090">
    <property type="entry name" value="NH 3 /GLUTAMINE-DEPENDENT NAD + SYNTHETASE"/>
    <property type="match status" value="1"/>
</dbReference>
<keyword evidence="7 8" id="KW-0520">NAD</keyword>
<evidence type="ECO:0000313" key="12">
    <source>
        <dbReference type="EMBL" id="ABO08219.1"/>
    </source>
</evidence>
<dbReference type="GO" id="GO:0008795">
    <property type="term" value="F:NAD+ synthase activity"/>
    <property type="evidence" value="ECO:0007669"/>
    <property type="project" value="UniProtKB-UniRule"/>
</dbReference>
<feature type="binding site" evidence="8">
    <location>
        <begin position="48"/>
        <end position="55"/>
    </location>
    <ligand>
        <name>ATP</name>
        <dbReference type="ChEBI" id="CHEBI:30616"/>
    </ligand>
</feature>
<comment type="pathway">
    <text evidence="8">Cofactor biosynthesis; NAD(+) biosynthesis; NAD(+) from deamido-NAD(+) (ammonia route): step 1/1.</text>
</comment>
<proteinExistence type="inferred from homology"/>
<evidence type="ECO:0000256" key="8">
    <source>
        <dbReference type="HAMAP-Rule" id="MF_00193"/>
    </source>
</evidence>
<dbReference type="HAMAP" id="MF_00193">
    <property type="entry name" value="NadE_ammonia_dep"/>
    <property type="match status" value="1"/>
</dbReference>
<comment type="subunit">
    <text evidence="8">Homodimer.</text>
</comment>
<feature type="binding site" evidence="8">
    <location>
        <position position="172"/>
    </location>
    <ligand>
        <name>deamido-NAD(+)</name>
        <dbReference type="ChEBI" id="CHEBI:58437"/>
        <note>ligand shared between two neighboring subunits</note>
    </ligand>
</feature>
<evidence type="ECO:0000256" key="7">
    <source>
        <dbReference type="ARBA" id="ARBA00023027"/>
    </source>
</evidence>
<dbReference type="KEGG" id="pcl:Pcal_0793"/>
<evidence type="ECO:0000256" key="4">
    <source>
        <dbReference type="ARBA" id="ARBA00022741"/>
    </source>
</evidence>
<keyword evidence="4 8" id="KW-0547">Nucleotide-binding</keyword>
<dbReference type="STRING" id="410359.Pcal_0793"/>
<dbReference type="GO" id="GO:0005737">
    <property type="term" value="C:cytoplasm"/>
    <property type="evidence" value="ECO:0007669"/>
    <property type="project" value="InterPro"/>
</dbReference>
<dbReference type="SUPFAM" id="SSF52402">
    <property type="entry name" value="Adenine nucleotide alpha hydrolases-like"/>
    <property type="match status" value="1"/>
</dbReference>
<dbReference type="InterPro" id="IPR022310">
    <property type="entry name" value="NAD/GMP_synthase"/>
</dbReference>
<dbReference type="HOGENOM" id="CLU_059327_1_1_2"/>
<feature type="binding site" evidence="8">
    <location>
        <position position="181"/>
    </location>
    <ligand>
        <name>ATP</name>
        <dbReference type="ChEBI" id="CHEBI:30616"/>
    </ligand>
</feature>
<feature type="binding site" description="in other chain" evidence="8">
    <location>
        <position position="132"/>
    </location>
    <ligand>
        <name>deamido-NAD(+)</name>
        <dbReference type="ChEBI" id="CHEBI:58437"/>
        <note>ligand shared between two neighboring subunits</note>
    </ligand>
</feature>
<evidence type="ECO:0000256" key="5">
    <source>
        <dbReference type="ARBA" id="ARBA00022840"/>
    </source>
</evidence>
<comment type="catalytic activity">
    <reaction evidence="8 10">
        <text>deamido-NAD(+) + NH4(+) + ATP = AMP + diphosphate + NAD(+) + H(+)</text>
        <dbReference type="Rhea" id="RHEA:21188"/>
        <dbReference type="ChEBI" id="CHEBI:15378"/>
        <dbReference type="ChEBI" id="CHEBI:28938"/>
        <dbReference type="ChEBI" id="CHEBI:30616"/>
        <dbReference type="ChEBI" id="CHEBI:33019"/>
        <dbReference type="ChEBI" id="CHEBI:57540"/>
        <dbReference type="ChEBI" id="CHEBI:58437"/>
        <dbReference type="ChEBI" id="CHEBI:456215"/>
        <dbReference type="EC" id="6.3.1.5"/>
    </reaction>
</comment>
<comment type="similarity">
    <text evidence="1 8 9">Belongs to the NAD synthetase family.</text>
</comment>
<keyword evidence="5 8" id="KW-0067">ATP-binding</keyword>
<keyword evidence="2 8" id="KW-0436">Ligase</keyword>
<dbReference type="FunFam" id="3.40.50.620:FF:000106">
    <property type="entry name" value="Glutamine-dependent NAD(+) synthetase"/>
    <property type="match status" value="1"/>
</dbReference>
<evidence type="ECO:0000256" key="2">
    <source>
        <dbReference type="ARBA" id="ARBA00022598"/>
    </source>
</evidence>
<dbReference type="GO" id="GO:0004359">
    <property type="term" value="F:glutaminase activity"/>
    <property type="evidence" value="ECO:0007669"/>
    <property type="project" value="InterPro"/>
</dbReference>
<evidence type="ECO:0000256" key="6">
    <source>
        <dbReference type="ARBA" id="ARBA00022842"/>
    </source>
</evidence>
<dbReference type="Proteomes" id="UP000001431">
    <property type="component" value="Chromosome"/>
</dbReference>
<dbReference type="Gene3D" id="3.40.50.620">
    <property type="entry name" value="HUPs"/>
    <property type="match status" value="1"/>
</dbReference>
<feature type="binding site" evidence="8">
    <location>
        <position position="152"/>
    </location>
    <ligand>
        <name>ATP</name>
        <dbReference type="ChEBI" id="CHEBI:30616"/>
    </ligand>
</feature>
<sequence>MFKKVSCFLSVDPKSVVDAVDYDKAASIIVEFIVRQVGEAGARGVVVGLSGGIDSTVAAALAVKALGSERVLGLIMPSVFTPVEDVRDAEEVAERLGIRMRKVDITPIVESFKRSIPDYVEDRLASGNLLPRIRMTILYYYANRDNLLVLGTGDRSELLLGYFTKYGDGGVDLLPIGGLYKLQVREMARRLGFSKIAAKPSSPRLWPGHMAEAELGATYDVIDPILFAVFDMGKPVDEVKRVYGPVVDLVLQRVQRNRHKLNPPPIPDLAPARRNV</sequence>
<dbReference type="GO" id="GO:0009435">
    <property type="term" value="P:NAD+ biosynthetic process"/>
    <property type="evidence" value="ECO:0007669"/>
    <property type="project" value="UniProtKB-UniRule"/>
</dbReference>
<protein>
    <recommendedName>
        <fullName evidence="8 10">NH(3)-dependent NAD(+) synthetase</fullName>
        <ecNumber evidence="8 10">6.3.1.5</ecNumber>
    </recommendedName>
</protein>
<feature type="binding site" evidence="8">
    <location>
        <position position="157"/>
    </location>
    <ligand>
        <name>Mg(2+)</name>
        <dbReference type="ChEBI" id="CHEBI:18420"/>
    </ligand>
</feature>
<feature type="binding site" description="in other chain" evidence="8">
    <location>
        <begin position="259"/>
        <end position="260"/>
    </location>
    <ligand>
        <name>deamido-NAD(+)</name>
        <dbReference type="ChEBI" id="CHEBI:58437"/>
        <note>ligand shared between two neighboring subunits</note>
    </ligand>
</feature>
<keyword evidence="6 8" id="KW-0460">Magnesium</keyword>
<dbReference type="InterPro" id="IPR003694">
    <property type="entry name" value="NAD_synthase"/>
</dbReference>
<name>A3MUA2_PYRCJ</name>
<dbReference type="PANTHER" id="PTHR23090:SF9">
    <property type="entry name" value="GLUTAMINE-DEPENDENT NAD(+) SYNTHETASE"/>
    <property type="match status" value="1"/>
</dbReference>
<dbReference type="GO" id="GO:0003952">
    <property type="term" value="F:NAD+ synthase (glutamine-hydrolyzing) activity"/>
    <property type="evidence" value="ECO:0007669"/>
    <property type="project" value="InterPro"/>
</dbReference>
<gene>
    <name evidence="8" type="primary">nadE</name>
    <name evidence="12" type="ordered locus">Pcal_0793</name>
</gene>
<feature type="binding site" description="in other chain" evidence="8">
    <location>
        <position position="165"/>
    </location>
    <ligand>
        <name>deamido-NAD(+)</name>
        <dbReference type="ChEBI" id="CHEBI:58437"/>
        <note>ligand shared between two neighboring subunits</note>
    </ligand>
</feature>
<dbReference type="InterPro" id="IPR014729">
    <property type="entry name" value="Rossmann-like_a/b/a_fold"/>
</dbReference>
<reference evidence="12" key="1">
    <citation type="submission" date="2007-02" db="EMBL/GenBank/DDBJ databases">
        <title>Complete sequence of Pyrobaculum calidifontis JCM 11548.</title>
        <authorList>
            <consortium name="US DOE Joint Genome Institute"/>
            <person name="Copeland A."/>
            <person name="Lucas S."/>
            <person name="Lapidus A."/>
            <person name="Barry K."/>
            <person name="Glavina del Rio T."/>
            <person name="Dalin E."/>
            <person name="Tice H."/>
            <person name="Pitluck S."/>
            <person name="Chain P."/>
            <person name="Malfatti S."/>
            <person name="Shin M."/>
            <person name="Vergez L."/>
            <person name="Schmutz J."/>
            <person name="Larimer F."/>
            <person name="Land M."/>
            <person name="Hauser L."/>
            <person name="Kyrpides N."/>
            <person name="Mikhailova N."/>
            <person name="Cozen A.E."/>
            <person name="Fitz-Gibbon S.T."/>
            <person name="House C.H."/>
            <person name="Saltikov C."/>
            <person name="Lowe T.M."/>
            <person name="Richardson P."/>
        </authorList>
    </citation>
    <scope>NUCLEOTIDE SEQUENCE [LARGE SCALE GENOMIC DNA]</scope>
    <source>
        <strain evidence="12">JCM 11548</strain>
    </source>
</reference>
<dbReference type="GO" id="GO:0046872">
    <property type="term" value="F:metal ion binding"/>
    <property type="evidence" value="ECO:0007669"/>
    <property type="project" value="UniProtKB-KW"/>
</dbReference>
<evidence type="ECO:0000256" key="9">
    <source>
        <dbReference type="RuleBase" id="RU003811"/>
    </source>
</evidence>
<dbReference type="InterPro" id="IPR022926">
    <property type="entry name" value="NH(3)-dep_NAD(+)_synth"/>
</dbReference>
<dbReference type="NCBIfam" id="NF010587">
    <property type="entry name" value="PRK13980.1"/>
    <property type="match status" value="1"/>
</dbReference>
<evidence type="ECO:0000259" key="11">
    <source>
        <dbReference type="Pfam" id="PF02540"/>
    </source>
</evidence>